<gene>
    <name evidence="1" type="ORF">Vadar_027713</name>
</gene>
<dbReference type="Proteomes" id="UP000828048">
    <property type="component" value="Chromosome 9"/>
</dbReference>
<evidence type="ECO:0000313" key="1">
    <source>
        <dbReference type="EMBL" id="KAH7867001.1"/>
    </source>
</evidence>
<organism evidence="1 2">
    <name type="scientific">Vaccinium darrowii</name>
    <dbReference type="NCBI Taxonomy" id="229202"/>
    <lineage>
        <taxon>Eukaryota</taxon>
        <taxon>Viridiplantae</taxon>
        <taxon>Streptophyta</taxon>
        <taxon>Embryophyta</taxon>
        <taxon>Tracheophyta</taxon>
        <taxon>Spermatophyta</taxon>
        <taxon>Magnoliopsida</taxon>
        <taxon>eudicotyledons</taxon>
        <taxon>Gunneridae</taxon>
        <taxon>Pentapetalae</taxon>
        <taxon>asterids</taxon>
        <taxon>Ericales</taxon>
        <taxon>Ericaceae</taxon>
        <taxon>Vaccinioideae</taxon>
        <taxon>Vaccinieae</taxon>
        <taxon>Vaccinium</taxon>
    </lineage>
</organism>
<accession>A0ACB7ZLX7</accession>
<evidence type="ECO:0000313" key="2">
    <source>
        <dbReference type="Proteomes" id="UP000828048"/>
    </source>
</evidence>
<sequence>MGIVVLQVIIQILFALCFFTISCCYSAIPHSDPIEQGISAGSNAHYYQEEDRRKIIDAKGGPEDVVWVVQLSDLHFSVHHPERASDFRDFVGSSLSFVNPSLVLITGDITDGKSKDLLTMKQDEAEWVEYEKVMQDVIEKSGLNKDIFYDLRGNHDAFGVPSIGSLFDFFSKHSINGQLGRSGQVNSVTVQTATRKILFVGFDSTMSVGLRGPTNLFGHPTDELLAKIDYELSQWDSEPTKPVTKISFGHFPLSFSAVSDSGKTLRDTFLKHSISAYLCGHLHTSFGKNLKRHHYSSDNLLTSKKFFQLNPHQKLSHSTGNCSNGAPTFKEFWEWEMGDWRKSRNMRILAVDRGFLSFVDIDFKLGGKKMIILPTFPLDSRIMEKVSSASHYKCKSIDRSAYSTIRTLVFSASPVVLVVVRIYDSRPGNLIVVLESSMKRHDGGTFSRGDLYLAPWNFEAFEDPSPDRYWLQIEATDIMGRSTLTELRPFSINGLTARLSWTWKEFMVMGCQWDALYYPILWSFYLCTFSILIIPKLMLAFSQKHYSYRNFIAKKSLINGIAWVFKEFYTVPLLWLGIVVYLFYLLLCPWLHGEVFTEGGEMGFMTFKGWVVKFNKIGKVDFIGVPDIMVVVFPHLFFVILPSIFVTGALTVERGIYRDRFLSLSGKKEDDHIADNNESGSRISSSCRNGKSSMCIDRRLIRNIVLVASLAIFWKHFKSCRMLVKAYDMNPFLHFPVYCLTMPVLLAYVIYKTDQDLKPQLNRFVRDQNWPASMPKARKKGI</sequence>
<reference evidence="1 2" key="1">
    <citation type="journal article" date="2021" name="Hortic Res">
        <title>High-quality reference genome and annotation aids understanding of berry development for evergreen blueberry (Vaccinium darrowii).</title>
        <authorList>
            <person name="Yu J."/>
            <person name="Hulse-Kemp A.M."/>
            <person name="Babiker E."/>
            <person name="Staton M."/>
        </authorList>
    </citation>
    <scope>NUCLEOTIDE SEQUENCE [LARGE SCALE GENOMIC DNA]</scope>
    <source>
        <strain evidence="2">cv. NJ 8807/NJ 8810</strain>
        <tissue evidence="1">Young leaf</tissue>
    </source>
</reference>
<protein>
    <submittedName>
        <fullName evidence="1">Uncharacterized protein</fullName>
    </submittedName>
</protein>
<name>A0ACB7ZLX7_9ERIC</name>
<dbReference type="EMBL" id="CM037159">
    <property type="protein sequence ID" value="KAH7867001.1"/>
    <property type="molecule type" value="Genomic_DNA"/>
</dbReference>
<proteinExistence type="predicted"/>
<keyword evidence="2" id="KW-1185">Reference proteome</keyword>
<comment type="caution">
    <text evidence="1">The sequence shown here is derived from an EMBL/GenBank/DDBJ whole genome shotgun (WGS) entry which is preliminary data.</text>
</comment>